<feature type="domain" description="CAAX prenyl protease 2/Lysostaphin resistance protein A-like" evidence="2">
    <location>
        <begin position="144"/>
        <end position="234"/>
    </location>
</feature>
<keyword evidence="3" id="KW-0645">Protease</keyword>
<dbReference type="GO" id="GO:0004175">
    <property type="term" value="F:endopeptidase activity"/>
    <property type="evidence" value="ECO:0007669"/>
    <property type="project" value="UniProtKB-ARBA"/>
</dbReference>
<accession>W0JST8</accession>
<feature type="transmembrane region" description="Helical" evidence="1">
    <location>
        <begin position="26"/>
        <end position="48"/>
    </location>
</feature>
<evidence type="ECO:0000256" key="1">
    <source>
        <dbReference type="SAM" id="Phobius"/>
    </source>
</evidence>
<proteinExistence type="predicted"/>
<dbReference type="GeneID" id="25146223"/>
<evidence type="ECO:0000313" key="4">
    <source>
        <dbReference type="Proteomes" id="UP000019024"/>
    </source>
</evidence>
<dbReference type="EMBL" id="CP007055">
    <property type="protein sequence ID" value="AHG00347.1"/>
    <property type="molecule type" value="Genomic_DNA"/>
</dbReference>
<dbReference type="GO" id="GO:0080120">
    <property type="term" value="P:CAAX-box protein maturation"/>
    <property type="evidence" value="ECO:0007669"/>
    <property type="project" value="UniProtKB-ARBA"/>
</dbReference>
<dbReference type="STRING" id="797299.HALLA_17625"/>
<evidence type="ECO:0000313" key="3">
    <source>
        <dbReference type="EMBL" id="AHG00347.1"/>
    </source>
</evidence>
<gene>
    <name evidence="3" type="ORF">HALLA_17625</name>
</gene>
<feature type="transmembrane region" description="Helical" evidence="1">
    <location>
        <begin position="176"/>
        <end position="196"/>
    </location>
</feature>
<dbReference type="Pfam" id="PF02517">
    <property type="entry name" value="Rce1-like"/>
    <property type="match status" value="1"/>
</dbReference>
<dbReference type="InterPro" id="IPR003675">
    <property type="entry name" value="Rce1/LyrA-like_dom"/>
</dbReference>
<keyword evidence="3" id="KW-0378">Hydrolase</keyword>
<feature type="transmembrane region" description="Helical" evidence="1">
    <location>
        <begin position="138"/>
        <end position="155"/>
    </location>
</feature>
<dbReference type="OrthoDB" id="383720at2157"/>
<feature type="transmembrane region" description="Helical" evidence="1">
    <location>
        <begin position="60"/>
        <end position="83"/>
    </location>
</feature>
<dbReference type="AlphaFoldDB" id="W0JST8"/>
<keyword evidence="1" id="KW-0812">Transmembrane</keyword>
<dbReference type="RefSeq" id="WP_049953591.1">
    <property type="nucleotide sequence ID" value="NZ_CP007055.1"/>
</dbReference>
<organism evidence="3 4">
    <name type="scientific">Halostagnicola larsenii XH-48</name>
    <dbReference type="NCBI Taxonomy" id="797299"/>
    <lineage>
        <taxon>Archaea</taxon>
        <taxon>Methanobacteriati</taxon>
        <taxon>Methanobacteriota</taxon>
        <taxon>Stenosarchaea group</taxon>
        <taxon>Halobacteria</taxon>
        <taxon>Halobacteriales</taxon>
        <taxon>Natrialbaceae</taxon>
        <taxon>Halostagnicola</taxon>
    </lineage>
</organism>
<protein>
    <submittedName>
        <fullName evidence="3">CAAX amino terminal protease</fullName>
    </submittedName>
</protein>
<name>W0JST8_9EURY</name>
<dbReference type="GO" id="GO:0006508">
    <property type="term" value="P:proteolysis"/>
    <property type="evidence" value="ECO:0007669"/>
    <property type="project" value="UniProtKB-KW"/>
</dbReference>
<reference evidence="3 4" key="1">
    <citation type="submission" date="2014-01" db="EMBL/GenBank/DDBJ databases">
        <authorList>
            <consortium name="DOE Joint Genome Institute"/>
            <person name="Anderson I."/>
            <person name="Huntemann M."/>
            <person name="Han J."/>
            <person name="Chen A."/>
            <person name="Kyrpides N."/>
            <person name="Mavromatis K."/>
            <person name="Markowitz V."/>
            <person name="Palaniappan K."/>
            <person name="Ivanova N."/>
            <person name="Schaumberg A."/>
            <person name="Pati A."/>
            <person name="Liolios K."/>
            <person name="Nordberg H.P."/>
            <person name="Cantor M.N."/>
            <person name="Hua S.X."/>
            <person name="Woyke T."/>
        </authorList>
    </citation>
    <scope>NUCLEOTIDE SEQUENCE [LARGE SCALE GENOMIC DNA]</scope>
    <source>
        <strain evidence="3 4">XH-48</strain>
    </source>
</reference>
<keyword evidence="1" id="KW-1133">Transmembrane helix</keyword>
<feature type="transmembrane region" description="Helical" evidence="1">
    <location>
        <begin position="258"/>
        <end position="277"/>
    </location>
</feature>
<sequence length="292" mass="31614">MADSRRVRTEGSNGDRPQDTGHRISLFWRIAAVFVAVTIIWLVIQYVSRAAFGTGYDRDGHVVSGVLATVLTLPVVVLARRVLDRRPWAGLGLAPLRSGWQSFLIGSACYLLPAAAGLTAVVALGRVEITLETSLSELLLLVTSLMALVFLYEAFPEELVFRGYLYHNLAAAYSQRLAVAGQTVLFTLWAVTIGAAPTVERVVIFLAMAAVLGMIRAITGDVWACIGFHVAFQTVQQLFAGGWAGHAFAVTNPGTLEMIAFGIVPFALSIAVLEMFVQNDVDWGEPESTPFE</sequence>
<dbReference type="PANTHER" id="PTHR39430:SF1">
    <property type="entry name" value="PROTEASE"/>
    <property type="match status" value="1"/>
</dbReference>
<dbReference type="PANTHER" id="PTHR39430">
    <property type="entry name" value="MEMBRANE-ASSOCIATED PROTEASE-RELATED"/>
    <property type="match status" value="1"/>
</dbReference>
<dbReference type="KEGG" id="hlr:HALLA_17625"/>
<keyword evidence="4" id="KW-1185">Reference proteome</keyword>
<dbReference type="HOGENOM" id="CLU_1072963_0_0_2"/>
<feature type="transmembrane region" description="Helical" evidence="1">
    <location>
        <begin position="202"/>
        <end position="219"/>
    </location>
</feature>
<feature type="transmembrane region" description="Helical" evidence="1">
    <location>
        <begin position="103"/>
        <end position="126"/>
    </location>
</feature>
<dbReference type="Proteomes" id="UP000019024">
    <property type="component" value="Chromosome"/>
</dbReference>
<keyword evidence="1" id="KW-0472">Membrane</keyword>
<evidence type="ECO:0000259" key="2">
    <source>
        <dbReference type="Pfam" id="PF02517"/>
    </source>
</evidence>